<dbReference type="EMBL" id="JACIJS010000001">
    <property type="protein sequence ID" value="MBB5514051.1"/>
    <property type="molecule type" value="Genomic_DNA"/>
</dbReference>
<feature type="transmembrane region" description="Helical" evidence="1">
    <location>
        <begin position="17"/>
        <end position="36"/>
    </location>
</feature>
<dbReference type="InterPro" id="IPR017495">
    <property type="entry name" value="PuhC"/>
</dbReference>
<organism evidence="2 3">
    <name type="scientific">Rubricella aquisinus</name>
    <dbReference type="NCBI Taxonomy" id="2028108"/>
    <lineage>
        <taxon>Bacteria</taxon>
        <taxon>Pseudomonadati</taxon>
        <taxon>Pseudomonadota</taxon>
        <taxon>Alphaproteobacteria</taxon>
        <taxon>Rhodobacterales</taxon>
        <taxon>Paracoccaceae</taxon>
        <taxon>Rubricella</taxon>
    </lineage>
</organism>
<evidence type="ECO:0000256" key="1">
    <source>
        <dbReference type="SAM" id="Phobius"/>
    </source>
</evidence>
<sequence>MADLTQTQPQSEKIPRALVRAMLALVLGVLALVTFARVTGMEPAAQPPVANVAVERLIVIGPNPAGGVLVTDAETGALIADLAENSGGFVGGVRRALQYDRSLHQGIAPDAPVRLVRWDDGRLSLIDPESDWAMELWGFGETNYRAFAALIDDASASN</sequence>
<dbReference type="AlphaFoldDB" id="A0A840WHV0"/>
<keyword evidence="1" id="KW-1133">Transmembrane helix</keyword>
<keyword evidence="3" id="KW-1185">Reference proteome</keyword>
<protein>
    <submittedName>
        <fullName evidence="2">Putative photosynthetic complex assembly protein</fullName>
    </submittedName>
</protein>
<dbReference type="NCBIfam" id="TIGR03054">
    <property type="entry name" value="photo_alph_chp1"/>
    <property type="match status" value="1"/>
</dbReference>
<gene>
    <name evidence="2" type="ORF">FHS89_000049</name>
</gene>
<proteinExistence type="predicted"/>
<dbReference type="Proteomes" id="UP000553766">
    <property type="component" value="Unassembled WGS sequence"/>
</dbReference>
<evidence type="ECO:0000313" key="2">
    <source>
        <dbReference type="EMBL" id="MBB5514051.1"/>
    </source>
</evidence>
<accession>A0A840WHV0</accession>
<keyword evidence="1" id="KW-0472">Membrane</keyword>
<comment type="caution">
    <text evidence="2">The sequence shown here is derived from an EMBL/GenBank/DDBJ whole genome shotgun (WGS) entry which is preliminary data.</text>
</comment>
<reference evidence="2 3" key="1">
    <citation type="submission" date="2020-08" db="EMBL/GenBank/DDBJ databases">
        <title>Genomic Encyclopedia of Type Strains, Phase IV (KMG-IV): sequencing the most valuable type-strain genomes for metagenomic binning, comparative biology and taxonomic classification.</title>
        <authorList>
            <person name="Goeker M."/>
        </authorList>
    </citation>
    <scope>NUCLEOTIDE SEQUENCE [LARGE SCALE GENOMIC DNA]</scope>
    <source>
        <strain evidence="2 3">DSM 103377</strain>
    </source>
</reference>
<evidence type="ECO:0000313" key="3">
    <source>
        <dbReference type="Proteomes" id="UP000553766"/>
    </source>
</evidence>
<dbReference type="RefSeq" id="WP_184007274.1">
    <property type="nucleotide sequence ID" value="NZ_JACIJS010000001.1"/>
</dbReference>
<keyword evidence="1" id="KW-0812">Transmembrane</keyword>
<name>A0A840WHV0_9RHOB</name>